<protein>
    <submittedName>
        <fullName evidence="1">Uncharacterized protein</fullName>
    </submittedName>
</protein>
<dbReference type="EMBL" id="MU157944">
    <property type="protein sequence ID" value="KAF9522469.1"/>
    <property type="molecule type" value="Genomic_DNA"/>
</dbReference>
<dbReference type="AlphaFoldDB" id="A0A9P6JJ18"/>
<accession>A0A9P6JJ18</accession>
<sequence>MLLVYNLTQALRKIVFKLHALNIRENGLLWSVRYMAQVPPTKAPSLSALLGDVIHRPGHSSVSLKHYDDTERLELASWRSRRCLQAGAREM</sequence>
<reference evidence="1" key="1">
    <citation type="submission" date="2020-11" db="EMBL/GenBank/DDBJ databases">
        <authorList>
            <consortium name="DOE Joint Genome Institute"/>
            <person name="Ahrendt S."/>
            <person name="Riley R."/>
            <person name="Andreopoulos W."/>
            <person name="Labutti K."/>
            <person name="Pangilinan J."/>
            <person name="Ruiz-Duenas F.J."/>
            <person name="Barrasa J.M."/>
            <person name="Sanchez-Garcia M."/>
            <person name="Camarero S."/>
            <person name="Miyauchi S."/>
            <person name="Serrano A."/>
            <person name="Linde D."/>
            <person name="Babiker R."/>
            <person name="Drula E."/>
            <person name="Ayuso-Fernandez I."/>
            <person name="Pacheco R."/>
            <person name="Padilla G."/>
            <person name="Ferreira P."/>
            <person name="Barriuso J."/>
            <person name="Kellner H."/>
            <person name="Castanera R."/>
            <person name="Alfaro M."/>
            <person name="Ramirez L."/>
            <person name="Pisabarro A.G."/>
            <person name="Kuo A."/>
            <person name="Tritt A."/>
            <person name="Lipzen A."/>
            <person name="He G."/>
            <person name="Yan M."/>
            <person name="Ng V."/>
            <person name="Cullen D."/>
            <person name="Martin F."/>
            <person name="Rosso M.-N."/>
            <person name="Henrissat B."/>
            <person name="Hibbett D."/>
            <person name="Martinez A.T."/>
            <person name="Grigoriev I.V."/>
        </authorList>
    </citation>
    <scope>NUCLEOTIDE SEQUENCE</scope>
    <source>
        <strain evidence="1">CBS 506.95</strain>
    </source>
</reference>
<evidence type="ECO:0000313" key="2">
    <source>
        <dbReference type="Proteomes" id="UP000807306"/>
    </source>
</evidence>
<comment type="caution">
    <text evidence="1">The sequence shown here is derived from an EMBL/GenBank/DDBJ whole genome shotgun (WGS) entry which is preliminary data.</text>
</comment>
<keyword evidence="2" id="KW-1185">Reference proteome</keyword>
<dbReference type="Proteomes" id="UP000807306">
    <property type="component" value="Unassembled WGS sequence"/>
</dbReference>
<evidence type="ECO:0000313" key="1">
    <source>
        <dbReference type="EMBL" id="KAF9522469.1"/>
    </source>
</evidence>
<organism evidence="1 2">
    <name type="scientific">Crepidotus variabilis</name>
    <dbReference type="NCBI Taxonomy" id="179855"/>
    <lineage>
        <taxon>Eukaryota</taxon>
        <taxon>Fungi</taxon>
        <taxon>Dikarya</taxon>
        <taxon>Basidiomycota</taxon>
        <taxon>Agaricomycotina</taxon>
        <taxon>Agaricomycetes</taxon>
        <taxon>Agaricomycetidae</taxon>
        <taxon>Agaricales</taxon>
        <taxon>Agaricineae</taxon>
        <taxon>Crepidotaceae</taxon>
        <taxon>Crepidotus</taxon>
    </lineage>
</organism>
<gene>
    <name evidence="1" type="ORF">CPB83DRAFT_864399</name>
</gene>
<proteinExistence type="predicted"/>
<name>A0A9P6JJ18_9AGAR</name>